<dbReference type="PROSITE" id="PS50994">
    <property type="entry name" value="INTEGRASE"/>
    <property type="match status" value="1"/>
</dbReference>
<dbReference type="SUPFAM" id="SSF53098">
    <property type="entry name" value="Ribonuclease H-like"/>
    <property type="match status" value="1"/>
</dbReference>
<dbReference type="RefSeq" id="WP_057455155.1">
    <property type="nucleotide sequence ID" value="NZ_RBUM01000082.1"/>
</dbReference>
<protein>
    <submittedName>
        <fullName evidence="4">Transposase</fullName>
    </submittedName>
</protein>
<comment type="caution">
    <text evidence="4">The sequence shown here is derived from an EMBL/GenBank/DDBJ whole genome shotgun (WGS) entry which is preliminary data.</text>
</comment>
<organism evidence="4 6">
    <name type="scientific">Pseudomonas savastanoi</name>
    <name type="common">Pseudomonas syringae pv. savastanoi</name>
    <dbReference type="NCBI Taxonomy" id="29438"/>
    <lineage>
        <taxon>Bacteria</taxon>
        <taxon>Pseudomonadati</taxon>
        <taxon>Pseudomonadota</taxon>
        <taxon>Gammaproteobacteria</taxon>
        <taxon>Pseudomonadales</taxon>
        <taxon>Pseudomonadaceae</taxon>
        <taxon>Pseudomonas</taxon>
    </lineage>
</organism>
<dbReference type="GO" id="GO:0015074">
    <property type="term" value="P:DNA integration"/>
    <property type="evidence" value="ECO:0007669"/>
    <property type="project" value="InterPro"/>
</dbReference>
<dbReference type="InterPro" id="IPR012337">
    <property type="entry name" value="RNaseH-like_sf"/>
</dbReference>
<feature type="region of interest" description="Disordered" evidence="1">
    <location>
        <begin position="585"/>
        <end position="641"/>
    </location>
</feature>
<dbReference type="Pfam" id="PF09299">
    <property type="entry name" value="Mu-transpos_C"/>
    <property type="match status" value="1"/>
</dbReference>
<feature type="compositionally biased region" description="Basic residues" evidence="1">
    <location>
        <begin position="589"/>
        <end position="604"/>
    </location>
</feature>
<evidence type="ECO:0000313" key="3">
    <source>
        <dbReference type="EMBL" id="RMV11976.1"/>
    </source>
</evidence>
<feature type="domain" description="Integrase catalytic" evidence="2">
    <location>
        <begin position="241"/>
        <end position="443"/>
    </location>
</feature>
<accession>A0A3M6AVU4</accession>
<dbReference type="Proteomes" id="UP000272703">
    <property type="component" value="Unassembled WGS sequence"/>
</dbReference>
<evidence type="ECO:0000313" key="4">
    <source>
        <dbReference type="EMBL" id="RMV23327.1"/>
    </source>
</evidence>
<evidence type="ECO:0000313" key="5">
    <source>
        <dbReference type="Proteomes" id="UP000272241"/>
    </source>
</evidence>
<evidence type="ECO:0000313" key="6">
    <source>
        <dbReference type="Proteomes" id="UP000272703"/>
    </source>
</evidence>
<dbReference type="GO" id="GO:0003676">
    <property type="term" value="F:nucleic acid binding"/>
    <property type="evidence" value="ECO:0007669"/>
    <property type="project" value="InterPro"/>
</dbReference>
<dbReference type="InterPro" id="IPR036397">
    <property type="entry name" value="RNaseH_sf"/>
</dbReference>
<dbReference type="InterPro" id="IPR001584">
    <property type="entry name" value="Integrase_cat-core"/>
</dbReference>
<reference evidence="5 6" key="1">
    <citation type="submission" date="2018-08" db="EMBL/GenBank/DDBJ databases">
        <title>Recombination of ecologically and evolutionarily significant loci maintains genetic cohesion in the Pseudomonas syringae species complex.</title>
        <authorList>
            <person name="Dillon M."/>
            <person name="Thakur S."/>
            <person name="Almeida R.N.D."/>
            <person name="Weir B.S."/>
            <person name="Guttman D.S."/>
        </authorList>
    </citation>
    <scope>NUCLEOTIDE SEQUENCE [LARGE SCALE GENOMIC DNA]</scope>
    <source>
        <strain evidence="3 5">ICMP 11895</strain>
        <strain evidence="4 6">ICMP 11897</strain>
    </source>
</reference>
<proteinExistence type="predicted"/>
<sequence length="641" mass="72444">MADNDSLDVQLTPYEPDRLQVIIEVGAVVAQGDSAYRISQILDFRTVVGIELESGKAAALPIEGLRAIKREKVEGLYANYDMALIGSEDWAEAQRRYAAIEPLLGSVVIGRRDVEARSAVIGVDVATLYRWIKRYKDWGEKLALIPRRRGWKEGNSRLSDEANRIIEDVITNYFLKPHRPTVLSTIDKIVETCEAAHITPPGVTAIRARIKGVPDKAYLRGRGYAELARNKYTPTPGSFPGADYPLAVVQIDHTPMDIILVDDLHRRPIGRVWITFAIDVYSRMITGYYLSLDAPAGISVAMCIAHSVLPKENWLIAYGVSGEWPVWGIPKILHADNGPDFQSEDVKRSCSNIGIENQFRPVKRPRYGAHIERLMGTFAQTLKDMPGRTYSNQADRAGYDSEKHSALTFDEFETWLVREILIYNEAYHSKIYMSPGRKWHIGIFGNTDQDPLVGIPPRPTDPFTLQRDFLPSFERTVQHYGVQIDLMYYSEALRPWINAKDKHTGKARTFIFRRDPRDISYIWFFDPLLKQYFKVPSSNQAFPASSIFEFKAAKKRAVDEGHAAINEPLIKRYILENRELVANAEAHTTKTRRQAQRNRNHAKGKTPAEPSPQNSKIAPAPTSGFQNMVIDGDLEGFGDIS</sequence>
<dbReference type="Proteomes" id="UP000272241">
    <property type="component" value="Unassembled WGS sequence"/>
</dbReference>
<name>A0A3M6AVU4_PSESS</name>
<dbReference type="InterPro" id="IPR015378">
    <property type="entry name" value="Transposase-like_Mu_C"/>
</dbReference>
<feature type="compositionally biased region" description="Acidic residues" evidence="1">
    <location>
        <begin position="632"/>
        <end position="641"/>
    </location>
</feature>
<evidence type="ECO:0000256" key="1">
    <source>
        <dbReference type="SAM" id="MobiDB-lite"/>
    </source>
</evidence>
<dbReference type="AlphaFoldDB" id="A0A3M6AVU4"/>
<evidence type="ECO:0000259" key="2">
    <source>
        <dbReference type="PROSITE" id="PS50994"/>
    </source>
</evidence>
<dbReference type="EMBL" id="RBUO01000378">
    <property type="protein sequence ID" value="RMV11976.1"/>
    <property type="molecule type" value="Genomic_DNA"/>
</dbReference>
<dbReference type="Gene3D" id="3.30.420.10">
    <property type="entry name" value="Ribonuclease H-like superfamily/Ribonuclease H"/>
    <property type="match status" value="1"/>
</dbReference>
<dbReference type="EMBL" id="RBUN01000059">
    <property type="protein sequence ID" value="RMV23327.1"/>
    <property type="molecule type" value="Genomic_DNA"/>
</dbReference>
<gene>
    <name evidence="3" type="ORF">ALP15_02048</name>
    <name evidence="4" type="ORF">ALP16_03349</name>
</gene>